<dbReference type="GO" id="GO:0004114">
    <property type="term" value="F:3',5'-cyclic-nucleotide phosphodiesterase activity"/>
    <property type="evidence" value="ECO:0007669"/>
    <property type="project" value="InterPro"/>
</dbReference>
<feature type="region of interest" description="Disordered" evidence="4">
    <location>
        <begin position="769"/>
        <end position="789"/>
    </location>
</feature>
<dbReference type="SUPFAM" id="SSF49562">
    <property type="entry name" value="C2 domain (Calcium/lipid-binding domain, CaLB)"/>
    <property type="match status" value="1"/>
</dbReference>
<dbReference type="InterPro" id="IPR035445">
    <property type="entry name" value="GYF-like_dom_sf"/>
</dbReference>
<feature type="compositionally biased region" description="Acidic residues" evidence="4">
    <location>
        <begin position="1814"/>
        <end position="1825"/>
    </location>
</feature>
<dbReference type="InterPro" id="IPR023174">
    <property type="entry name" value="PDEase_CS"/>
</dbReference>
<evidence type="ECO:0000313" key="11">
    <source>
        <dbReference type="Proteomes" id="UP001162640"/>
    </source>
</evidence>
<feature type="compositionally biased region" description="Polar residues" evidence="4">
    <location>
        <begin position="551"/>
        <end position="566"/>
    </location>
</feature>
<feature type="active site" description="Proton donor" evidence="1">
    <location>
        <position position="2186"/>
    </location>
</feature>
<dbReference type="Gene3D" id="2.60.40.150">
    <property type="entry name" value="C2 domain"/>
    <property type="match status" value="1"/>
</dbReference>
<dbReference type="InterPro" id="IPR036971">
    <property type="entry name" value="PDEase_catalytic_dom_sf"/>
</dbReference>
<feature type="region of interest" description="Disordered" evidence="4">
    <location>
        <begin position="1648"/>
        <end position="1667"/>
    </location>
</feature>
<evidence type="ECO:0000259" key="6">
    <source>
        <dbReference type="PROSITE" id="PS50004"/>
    </source>
</evidence>
<dbReference type="PRINTS" id="PR00387">
    <property type="entry name" value="PDIESTERASE1"/>
</dbReference>
<dbReference type="InterPro" id="IPR000008">
    <property type="entry name" value="C2_dom"/>
</dbReference>
<feature type="region of interest" description="Disordered" evidence="4">
    <location>
        <begin position="430"/>
        <end position="450"/>
    </location>
</feature>
<feature type="domain" description="GYF" evidence="8">
    <location>
        <begin position="2031"/>
        <end position="2088"/>
    </location>
</feature>
<feature type="domain" description="PDEase" evidence="9">
    <location>
        <begin position="2113"/>
        <end position="2439"/>
    </location>
</feature>
<dbReference type="InterPro" id="IPR023088">
    <property type="entry name" value="PDEase"/>
</dbReference>
<feature type="domain" description="C2" evidence="6">
    <location>
        <begin position="1524"/>
        <end position="1646"/>
    </location>
</feature>
<evidence type="ECO:0000259" key="5">
    <source>
        <dbReference type="PROSITE" id="PS50003"/>
    </source>
</evidence>
<feature type="region of interest" description="Disordered" evidence="4">
    <location>
        <begin position="2487"/>
        <end position="2509"/>
    </location>
</feature>
<evidence type="ECO:0000259" key="8">
    <source>
        <dbReference type="PROSITE" id="PS50829"/>
    </source>
</evidence>
<feature type="compositionally biased region" description="Polar residues" evidence="4">
    <location>
        <begin position="1954"/>
        <end position="1964"/>
    </location>
</feature>
<feature type="region of interest" description="Disordered" evidence="4">
    <location>
        <begin position="1794"/>
        <end position="1830"/>
    </location>
</feature>
<dbReference type="PROSITE" id="PS50125">
    <property type="entry name" value="GUANYLATE_CYCLASE_2"/>
    <property type="match status" value="2"/>
</dbReference>
<dbReference type="PROSITE" id="PS50003">
    <property type="entry name" value="PH_DOMAIN"/>
    <property type="match status" value="1"/>
</dbReference>
<proteinExistence type="inferred from homology"/>
<dbReference type="PANTHER" id="PTHR47455:SF1">
    <property type="entry name" value="GUANYLATE CYCLASE DOMAIN-CONTAINING PROTEIN"/>
    <property type="match status" value="1"/>
</dbReference>
<dbReference type="InterPro" id="IPR001054">
    <property type="entry name" value="A/G_cyclase"/>
</dbReference>
<feature type="binding site" evidence="2">
    <location>
        <position position="2190"/>
    </location>
    <ligand>
        <name>Zn(2+)</name>
        <dbReference type="ChEBI" id="CHEBI:29105"/>
        <label>1</label>
    </ligand>
</feature>
<dbReference type="InterPro" id="IPR002073">
    <property type="entry name" value="PDEase_catalytic_dom"/>
</dbReference>
<comment type="caution">
    <text evidence="10">The sequence shown here is derived from an EMBL/GenBank/DDBJ whole genome shotgun (WGS) entry which is preliminary data.</text>
</comment>
<feature type="region of interest" description="Disordered" evidence="4">
    <location>
        <begin position="529"/>
        <end position="589"/>
    </location>
</feature>
<dbReference type="SUPFAM" id="SSF50729">
    <property type="entry name" value="PH domain-like"/>
    <property type="match status" value="1"/>
</dbReference>
<dbReference type="Pfam" id="PF02213">
    <property type="entry name" value="GYF"/>
    <property type="match status" value="1"/>
</dbReference>
<feature type="compositionally biased region" description="Basic residues" evidence="4">
    <location>
        <begin position="1991"/>
        <end position="2002"/>
    </location>
</feature>
<evidence type="ECO:0000256" key="4">
    <source>
        <dbReference type="SAM" id="MobiDB-lite"/>
    </source>
</evidence>
<dbReference type="CDD" id="cd00030">
    <property type="entry name" value="C2"/>
    <property type="match status" value="1"/>
</dbReference>
<dbReference type="Pfam" id="PF00168">
    <property type="entry name" value="C2"/>
    <property type="match status" value="1"/>
</dbReference>
<dbReference type="GO" id="GO:0046872">
    <property type="term" value="F:metal ion binding"/>
    <property type="evidence" value="ECO:0007669"/>
    <property type="project" value="UniProtKB-KW"/>
</dbReference>
<reference evidence="11" key="1">
    <citation type="journal article" date="2023" name="Commun. Biol.">
        <title>Genome analysis of Parmales, the sister group of diatoms, reveals the evolutionary specialization of diatoms from phago-mixotrophs to photoautotrophs.</title>
        <authorList>
            <person name="Ban H."/>
            <person name="Sato S."/>
            <person name="Yoshikawa S."/>
            <person name="Yamada K."/>
            <person name="Nakamura Y."/>
            <person name="Ichinomiya M."/>
            <person name="Sato N."/>
            <person name="Blanc-Mathieu R."/>
            <person name="Endo H."/>
            <person name="Kuwata A."/>
            <person name="Ogata H."/>
        </authorList>
    </citation>
    <scope>NUCLEOTIDE SEQUENCE [LARGE SCALE GENOMIC DNA]</scope>
</reference>
<dbReference type="Gene3D" id="1.10.1300.10">
    <property type="entry name" value="3'5'-cyclic nucleotide phosphodiesterase, catalytic domain"/>
    <property type="match status" value="1"/>
</dbReference>
<feature type="compositionally biased region" description="Basic and acidic residues" evidence="4">
    <location>
        <begin position="1965"/>
        <end position="1974"/>
    </location>
</feature>
<name>A0A9W7BI04_9STRA</name>
<dbReference type="EC" id="3.1.4.-" evidence="3"/>
<dbReference type="Pfam" id="PF00169">
    <property type="entry name" value="PH"/>
    <property type="match status" value="1"/>
</dbReference>
<comment type="cofactor">
    <cofactor evidence="3">
        <name>a divalent metal cation</name>
        <dbReference type="ChEBI" id="CHEBI:60240"/>
    </cofactor>
    <text evidence="3">Binds 2 divalent metal cations per subunit. Site 1 may preferentially bind zinc ions, while site 2 has a preference for magnesium and/or manganese ions.</text>
</comment>
<feature type="binding site" evidence="2">
    <location>
        <position position="2227"/>
    </location>
    <ligand>
        <name>Zn(2+)</name>
        <dbReference type="ChEBI" id="CHEBI:29105"/>
        <label>2</label>
    </ligand>
</feature>
<dbReference type="GO" id="GO:0035556">
    <property type="term" value="P:intracellular signal transduction"/>
    <property type="evidence" value="ECO:0007669"/>
    <property type="project" value="InterPro"/>
</dbReference>
<dbReference type="Pfam" id="PF00233">
    <property type="entry name" value="PDEase_I"/>
    <property type="match status" value="1"/>
</dbReference>
<feature type="region of interest" description="Disordered" evidence="4">
    <location>
        <begin position="485"/>
        <end position="508"/>
    </location>
</feature>
<dbReference type="Gene3D" id="2.30.29.30">
    <property type="entry name" value="Pleckstrin-homology domain (PH domain)/Phosphotyrosine-binding domain (PTB)"/>
    <property type="match status" value="1"/>
</dbReference>
<sequence>MQETSRAPTRQTYDTVCLFCDVSGFTALSEAMEQKGEGAEGLAMHLNSYFSLMCRLIAADGGDVFKFAGDACIVLWPNTDTMDQRLKRAVQCAYAIQDLLDDAMMGDMVEKGNGEKTDVQLSVKCGIGMGNVSVLHIGGVLGRMEYLAVGEPLLQAFQAEHHASPGQIIVSEEAWKCLDGCVNMEEKFHDNYVRLQEKLQEKLVRKKNMMNQMHKDDMDDVKIEAKIKQYITGAVLPNLNPDSPEDEKWGNELRKVCVMFVNLGIKEQQLLAAARYEEAMKDVHEVLCEVQKSVYQYEGAINKFLMDDKGSTLIACFGLPPGAHEDDCERGVLAALKVCEKLYGRGLSASCGLTFGEVFCGIIGNRVRREFTVLGDCVNLSARLMQQATSEGGGVLCDSAVVNSCGASLLFTELDFIRVKGKSQAVKIYRPYPPDRDKYPKPQPAHHGGPNLYEPIYTAQKEYYTAHRTLTFLQVFLRHNSKREKNLQENQENSRKKHKNVSQNLYGSGKTAFKRYNTSGSDVVMGSTNLGSTSFGPGEDTSGDARGVRQSFVSNGSAKSRRNSVLTMKKGMDDPGASPGTKKHRQPRICRPTLTPSGLIPIHHALSSGGVNLIDRLSSINDRSDSINSEYTDAGDIVTGGELSIVSKSIDYCIVVTVPVRLRIDNLRMDSPTLPPINMNDVSDFKGLEHKVVKMAIQAGLMSHHDGKDRVVLNVMGTRCFLPEENFDIKYLPAFVACFFDSDLAEEDIEMMIRGSDLMGQTRQSSLSSATGLGTAVSGSPPREGGSGRLRKTYELTLMKEMEKLNVQNRLGVVRSKLLEKKIRLVDEGKGGVMVIEGEPGCGKTELLASFVARTLPNTAATYVTHGAPFCGHVKPFGVWGVIVQQYLDLVMTNQARDDPEMQEKIVNGGEEGRRSVRTQAFLQELQKSFKGEGGRHKWLLSCAYLLNDLCNCDAPKPDSTDNDPPPDAAKIKLIQKAMLFRLIRRLAAYKSSIIIFDDAMYLSHDSWSLAVAVTNLITASLSSDIEPVKLLLIFSLRPMSNYRSRYEMMSVDYEDLVDADQINFVKLGGMPPEDVEEFVCNLLGPNVEEISENLFRFLEERAIGNPFIASEMVNALESKRGALTYERVDKEAKDDDSVNAPQVSRRGSIAFLTRGSVSGGSPDLGNNMALAKMHKKDDFFIKVDLDKDFDLEKDVPPLQRVMALQGARLDRLNACQQGILKVASVIAKFYQEKDPKLNDGLTFRWSALEEIYPVKGHKNHLWKELEALDDNGVLMQTKKERNELTKANDFYYRFSFEAMCDCVMSRLLKDHKIQLEEAVAKYDANCEKARRQMHMKLMTQKIKAPDGSGVVTSTDSIRFHSGPLHIQRRTTQNFLTMRGFKRKVQAGGEWKDRYCVLKPDGMYMYREEEETDHTQIIYLEGAKAEIEKKPETQAQYEGKQFVFKVEAKSWEKNNKRVDNARTFNFSTGSKAEMDSWIYYIRYVTESIEAENAKNGRNLGSKNKTMSRRSLGRTLSKRLTAHKSLNTDYTTDDPETLEGEGDMRLVVTVKRGTQLINPEAFGTSNPYCELTLDDQHCRTRTPKSSSVNPIWDETFNLPLDLHQWVNSGLKIQIWNRDVYLSDDFLGYCDIDLAELVPEDLPPEGELEGIGEDDEHCSPGARRGSIGSMTTDEEIKGLTGGEEEGADTKGKSLWLKLIPKKKYQVARGEILIHVYLLMPDATRDRCKEAGGWEKFKMQLQTEVLENGFKGKKEIEMFQTKAALEKEITERRELSTVSFEELLELTSSDVVFRTGGGRGRGRGEEIMAEGGGEGEREGEEEEEEEEEEKKVDPKALEVVRKRMQSLGEGGAGKPFMQHVDEKAKDRDKYSQHALNKMADHGDVRMKHALSMPFSADDTGIDSVKRVIHNTSESLQSLRGLATMVGSKAGHTAELDESDKKWLTANYTRETVEDNNPKNQLPRSASYSRDHDNDRASPKSTASDNGSVAGYQKGRSKSGGRRASAHRSSSPLDTEAFLHAMVSGLEEGDDETDFIKFHYKDENGGVQGPFRARDLFYWFDAGYIHEQVLVSVGESSRSESNPSGAPFVPFSIFLDTLKGNFVHSSVGNNRWAGSANIGDIFKDPEDITRQHWNWNFRIFNYQEDELMGLGMNILESLNVPNVYNVTESSFIGFMDNVRYLMTRNELPYHNYYHALDVMQTSFVFIESLEANMYVTELESFGLVIAALCHDLDHPGLNNSYQVNRQTPLALRFNDASCLENMHSALCFSILRKSGCDIFSGIDEADQASIRKVIIGCIINTDMTYHFALKSDLTNMIEKTKSSGNGVLTFMREDKDRDILLKTILHVADISNPCKSFELSKRWSDAVIQEFFMQGDLEKKEGLSVSMGCDRNTTQQETLSLNFCDFIVAPFFFALQGLFPKLDDVIVTMSLNRKEWHKRAADSIREKVFEGGEGGGAEGEANDQEIMRAAELMKWDTRAIIFDDLVKTAMEDKEKREKAKEREEEGGGGGGGN</sequence>
<dbReference type="SMART" id="SM00239">
    <property type="entry name" value="C2"/>
    <property type="match status" value="1"/>
</dbReference>
<dbReference type="SMART" id="SM00444">
    <property type="entry name" value="GYF"/>
    <property type="match status" value="1"/>
</dbReference>
<dbReference type="Gene3D" id="3.30.70.1230">
    <property type="entry name" value="Nucleotide cyclase"/>
    <property type="match status" value="2"/>
</dbReference>
<dbReference type="PROSITE" id="PS50004">
    <property type="entry name" value="C2"/>
    <property type="match status" value="1"/>
</dbReference>
<dbReference type="EMBL" id="BLQM01000420">
    <property type="protein sequence ID" value="GMH88906.1"/>
    <property type="molecule type" value="Genomic_DNA"/>
</dbReference>
<feature type="compositionally biased region" description="Basic and acidic residues" evidence="4">
    <location>
        <begin position="2487"/>
        <end position="2501"/>
    </location>
</feature>
<feature type="binding site" evidence="2">
    <location>
        <position position="2226"/>
    </location>
    <ligand>
        <name>Zn(2+)</name>
        <dbReference type="ChEBI" id="CHEBI:29105"/>
        <label>1</label>
    </ligand>
</feature>
<dbReference type="PANTHER" id="PTHR47455">
    <property type="entry name" value="ADENYLYL CYCLASE BETA"/>
    <property type="match status" value="1"/>
</dbReference>
<dbReference type="InterPro" id="IPR011993">
    <property type="entry name" value="PH-like_dom_sf"/>
</dbReference>
<evidence type="ECO:0000259" key="9">
    <source>
        <dbReference type="PROSITE" id="PS51845"/>
    </source>
</evidence>
<dbReference type="InterPro" id="IPR035892">
    <property type="entry name" value="C2_domain_sf"/>
</dbReference>
<dbReference type="CDD" id="cd07302">
    <property type="entry name" value="CHD"/>
    <property type="match status" value="2"/>
</dbReference>
<feature type="region of interest" description="Disordered" evidence="4">
    <location>
        <begin position="1945"/>
        <end position="2008"/>
    </location>
</feature>
<accession>A0A9W7BI04</accession>
<dbReference type="SUPFAM" id="SSF52540">
    <property type="entry name" value="P-loop containing nucleoside triphosphate hydrolases"/>
    <property type="match status" value="1"/>
</dbReference>
<dbReference type="InterPro" id="IPR001849">
    <property type="entry name" value="PH_domain"/>
</dbReference>
<feature type="domain" description="Guanylate cyclase" evidence="7">
    <location>
        <begin position="16"/>
        <end position="160"/>
    </location>
</feature>
<dbReference type="Gene3D" id="3.30.1490.40">
    <property type="match status" value="1"/>
</dbReference>
<evidence type="ECO:0000256" key="1">
    <source>
        <dbReference type="PIRSR" id="PIRSR623088-1"/>
    </source>
</evidence>
<evidence type="ECO:0000259" key="7">
    <source>
        <dbReference type="PROSITE" id="PS50125"/>
    </source>
</evidence>
<feature type="domain" description="PH" evidence="5">
    <location>
        <begin position="1369"/>
        <end position="1486"/>
    </location>
</feature>
<dbReference type="CDD" id="cd00077">
    <property type="entry name" value="HDc"/>
    <property type="match status" value="1"/>
</dbReference>
<feature type="binding site" evidence="2">
    <location>
        <position position="2227"/>
    </location>
    <ligand>
        <name>Zn(2+)</name>
        <dbReference type="ChEBI" id="CHEBI:29105"/>
        <label>1</label>
    </ligand>
</feature>
<dbReference type="InterPro" id="IPR027417">
    <property type="entry name" value="P-loop_NTPase"/>
</dbReference>
<dbReference type="Pfam" id="PF00211">
    <property type="entry name" value="Guanylate_cyc"/>
    <property type="match status" value="1"/>
</dbReference>
<dbReference type="SMART" id="SM00233">
    <property type="entry name" value="PH"/>
    <property type="match status" value="1"/>
</dbReference>
<dbReference type="InterPro" id="IPR003607">
    <property type="entry name" value="HD/PDEase_dom"/>
</dbReference>
<keyword evidence="3" id="KW-0378">Hydrolase</keyword>
<dbReference type="SUPFAM" id="SSF109604">
    <property type="entry name" value="HD-domain/PDEase-like"/>
    <property type="match status" value="1"/>
</dbReference>
<dbReference type="PROSITE" id="PS51845">
    <property type="entry name" value="PDEASE_I_2"/>
    <property type="match status" value="1"/>
</dbReference>
<evidence type="ECO:0000313" key="10">
    <source>
        <dbReference type="EMBL" id="GMH88906.1"/>
    </source>
</evidence>
<dbReference type="SUPFAM" id="SSF55277">
    <property type="entry name" value="GYF domain"/>
    <property type="match status" value="1"/>
</dbReference>
<dbReference type="GO" id="GO:0009190">
    <property type="term" value="P:cyclic nucleotide biosynthetic process"/>
    <property type="evidence" value="ECO:0007669"/>
    <property type="project" value="InterPro"/>
</dbReference>
<keyword evidence="2 3" id="KW-0479">Metal-binding</keyword>
<feature type="domain" description="Guanylate cyclase" evidence="7">
    <location>
        <begin position="257"/>
        <end position="385"/>
    </location>
</feature>
<dbReference type="InterPro" id="IPR003593">
    <property type="entry name" value="AAA+_ATPase"/>
</dbReference>
<protein>
    <recommendedName>
        <fullName evidence="3">Phosphodiesterase</fullName>
        <ecNumber evidence="3">3.1.4.-</ecNumber>
    </recommendedName>
</protein>
<comment type="similarity">
    <text evidence="3">Belongs to the cyclic nucleotide phosphodiesterase family.</text>
</comment>
<dbReference type="PROSITE" id="PS50829">
    <property type="entry name" value="GYF"/>
    <property type="match status" value="1"/>
</dbReference>
<dbReference type="InterPro" id="IPR003169">
    <property type="entry name" value="GYF"/>
</dbReference>
<gene>
    <name evidence="10" type="ORF">TL16_g11295</name>
</gene>
<dbReference type="SUPFAM" id="SSF55073">
    <property type="entry name" value="Nucleotide cyclase"/>
    <property type="match status" value="2"/>
</dbReference>
<dbReference type="SMART" id="SM00471">
    <property type="entry name" value="HDc"/>
    <property type="match status" value="1"/>
</dbReference>
<evidence type="ECO:0000256" key="2">
    <source>
        <dbReference type="PIRSR" id="PIRSR623088-3"/>
    </source>
</evidence>
<dbReference type="Proteomes" id="UP001162640">
    <property type="component" value="Unassembled WGS sequence"/>
</dbReference>
<dbReference type="InterPro" id="IPR029787">
    <property type="entry name" value="Nucleotide_cyclase"/>
</dbReference>
<dbReference type="PROSITE" id="PS00126">
    <property type="entry name" value="PDEASE_I_1"/>
    <property type="match status" value="1"/>
</dbReference>
<dbReference type="SMART" id="SM00382">
    <property type="entry name" value="AAA"/>
    <property type="match status" value="1"/>
</dbReference>
<organism evidence="10 11">
    <name type="scientific">Triparma laevis f. inornata</name>
    <dbReference type="NCBI Taxonomy" id="1714386"/>
    <lineage>
        <taxon>Eukaryota</taxon>
        <taxon>Sar</taxon>
        <taxon>Stramenopiles</taxon>
        <taxon>Ochrophyta</taxon>
        <taxon>Bolidophyceae</taxon>
        <taxon>Parmales</taxon>
        <taxon>Triparmaceae</taxon>
        <taxon>Triparma</taxon>
    </lineage>
</organism>
<feature type="binding site" evidence="2">
    <location>
        <position position="2345"/>
    </location>
    <ligand>
        <name>Zn(2+)</name>
        <dbReference type="ChEBI" id="CHEBI:29105"/>
        <label>1</label>
    </ligand>
</feature>
<evidence type="ECO:0000256" key="3">
    <source>
        <dbReference type="RuleBase" id="RU363067"/>
    </source>
</evidence>